<dbReference type="AlphaFoldDB" id="A0AAJ8JPN2"/>
<accession>A0AAJ8JPN2</accession>
<reference evidence="2" key="1">
    <citation type="submission" date="2016-06" db="EMBL/GenBank/DDBJ databases">
        <authorList>
            <person name="Cuomo C."/>
            <person name="Litvintseva A."/>
            <person name="Heitman J."/>
            <person name="Chen Y."/>
            <person name="Sun S."/>
            <person name="Springer D."/>
            <person name="Dromer F."/>
            <person name="Young S."/>
            <person name="Zeng Q."/>
            <person name="Chapman S."/>
            <person name="Gujja S."/>
            <person name="Saif S."/>
            <person name="Birren B."/>
        </authorList>
    </citation>
    <scope>NUCLEOTIDE SEQUENCE</scope>
    <source>
        <strain evidence="2">CBS 7841</strain>
    </source>
</reference>
<protein>
    <submittedName>
        <fullName evidence="2">Uncharacterized protein</fullName>
    </submittedName>
</protein>
<dbReference type="GeneID" id="91085586"/>
<dbReference type="RefSeq" id="XP_066066912.1">
    <property type="nucleotide sequence ID" value="XM_066210815.1"/>
</dbReference>
<keyword evidence="3" id="KW-1185">Reference proteome</keyword>
<dbReference type="KEGG" id="cdep:91085586"/>
<reference evidence="2" key="2">
    <citation type="journal article" date="2022" name="Elife">
        <title>Obligate sexual reproduction of a homothallic fungus closely related to the Cryptococcus pathogenic species complex.</title>
        <authorList>
            <person name="Passer A.R."/>
            <person name="Clancey S.A."/>
            <person name="Shea T."/>
            <person name="David-Palma M."/>
            <person name="Averette A.F."/>
            <person name="Boekhout T."/>
            <person name="Porcel B.M."/>
            <person name="Nowrousian M."/>
            <person name="Cuomo C.A."/>
            <person name="Sun S."/>
            <person name="Heitman J."/>
            <person name="Coelho M.A."/>
        </authorList>
    </citation>
    <scope>NUCLEOTIDE SEQUENCE</scope>
    <source>
        <strain evidence="2">CBS 7841</strain>
    </source>
</reference>
<gene>
    <name evidence="2" type="ORF">L203_101373</name>
</gene>
<sequence length="103" mass="11565">MHLGGSIAESRADTLEKSWLLLMTGESIKFSTQSRKPQFLFYLSISFLSFALFATCYPSHVAHPSLINAQVAKHTGITLFLIAALYAPSVYISTFYSYSYKRD</sequence>
<organism evidence="2 3">
    <name type="scientific">Cryptococcus depauperatus CBS 7841</name>
    <dbReference type="NCBI Taxonomy" id="1295531"/>
    <lineage>
        <taxon>Eukaryota</taxon>
        <taxon>Fungi</taxon>
        <taxon>Dikarya</taxon>
        <taxon>Basidiomycota</taxon>
        <taxon>Agaricomycotina</taxon>
        <taxon>Tremellomycetes</taxon>
        <taxon>Tremellales</taxon>
        <taxon>Cryptococcaceae</taxon>
        <taxon>Cryptococcus</taxon>
    </lineage>
</organism>
<evidence type="ECO:0000313" key="3">
    <source>
        <dbReference type="Proteomes" id="UP000094043"/>
    </source>
</evidence>
<evidence type="ECO:0000256" key="1">
    <source>
        <dbReference type="SAM" id="Phobius"/>
    </source>
</evidence>
<keyword evidence="1" id="KW-0812">Transmembrane</keyword>
<name>A0AAJ8JPN2_9TREE</name>
<evidence type="ECO:0000313" key="2">
    <source>
        <dbReference type="EMBL" id="WVN86212.1"/>
    </source>
</evidence>
<dbReference type="EMBL" id="CP143785">
    <property type="protein sequence ID" value="WVN86212.1"/>
    <property type="molecule type" value="Genomic_DNA"/>
</dbReference>
<dbReference type="Proteomes" id="UP000094043">
    <property type="component" value="Chromosome 2"/>
</dbReference>
<feature type="transmembrane region" description="Helical" evidence="1">
    <location>
        <begin position="39"/>
        <end position="57"/>
    </location>
</feature>
<feature type="transmembrane region" description="Helical" evidence="1">
    <location>
        <begin position="77"/>
        <end position="98"/>
    </location>
</feature>
<reference evidence="2" key="3">
    <citation type="submission" date="2024-01" db="EMBL/GenBank/DDBJ databases">
        <authorList>
            <person name="Coelho M.A."/>
            <person name="David-Palma M."/>
            <person name="Shea T."/>
            <person name="Sun S."/>
            <person name="Cuomo C.A."/>
            <person name="Heitman J."/>
        </authorList>
    </citation>
    <scope>NUCLEOTIDE SEQUENCE</scope>
    <source>
        <strain evidence="2">CBS 7841</strain>
    </source>
</reference>
<proteinExistence type="predicted"/>
<keyword evidence="1" id="KW-0472">Membrane</keyword>
<keyword evidence="1" id="KW-1133">Transmembrane helix</keyword>